<organism evidence="2 3">
    <name type="scientific">Brevibacillus centrosporus</name>
    <dbReference type="NCBI Taxonomy" id="54910"/>
    <lineage>
        <taxon>Bacteria</taxon>
        <taxon>Bacillati</taxon>
        <taxon>Bacillota</taxon>
        <taxon>Bacilli</taxon>
        <taxon>Bacillales</taxon>
        <taxon>Paenibacillaceae</taxon>
        <taxon>Brevibacillus</taxon>
    </lineage>
</organism>
<name>A0A1I4C337_9BACL</name>
<gene>
    <name evidence="2" type="ORF">SAMN05518846_1199</name>
</gene>
<evidence type="ECO:0000313" key="2">
    <source>
        <dbReference type="EMBL" id="SFK74606.1"/>
    </source>
</evidence>
<reference evidence="3" key="1">
    <citation type="submission" date="2016-10" db="EMBL/GenBank/DDBJ databases">
        <authorList>
            <person name="Varghese N."/>
            <person name="Submissions S."/>
        </authorList>
    </citation>
    <scope>NUCLEOTIDE SEQUENCE [LARGE SCALE GENOMIC DNA]</scope>
    <source>
        <strain evidence="3">OK042</strain>
    </source>
</reference>
<sequence length="455" mass="50063">MRTIRIGAAQGFYGDSILPAVASVQRGNLDYLCFDCLAELTLAILQKDRKKDSSKGYTRDITSSMPALLPYMKEKGFKLLTNAGGTNPLGAQQEVLRMIQELGITGLKVAVVTGDDILPRLPEFREKGISLSHMEDGRSIDDVLPRISFANAYLGAWPIVEALRQGADIVITGRTTDSAQFLAPLIFEFGWKKDEWDALAQGILMGHLMECSGQVTGGNFSGDWQSVEEMDRLGFPIAEVEQSGSFVITKAEGTGGLVSIETVKEQMLYEIHNPAAYMTPDVVLDMTQVVLEESGRHRVRVRGAKGKPSPDTLKVVMGYPNGYVGQAMVGYSWPNALEKAKAADRIVRKQLERLGWQYEEVQTEFLGYNSLHGPLSTLPEENLNEVYLRMAVRTPQKEAAAKFPRLFPPLALSGPPTMSGIGGMTAPRELFGMWSCLVPREVVESRVEVSLVEVE</sequence>
<protein>
    <recommendedName>
        <fullName evidence="1">Acyclic terpene utilisation N-terminal domain-containing protein</fullName>
    </recommendedName>
</protein>
<evidence type="ECO:0000313" key="3">
    <source>
        <dbReference type="Proteomes" id="UP000198915"/>
    </source>
</evidence>
<dbReference type="EMBL" id="FORT01000019">
    <property type="protein sequence ID" value="SFK74606.1"/>
    <property type="molecule type" value="Genomic_DNA"/>
</dbReference>
<dbReference type="PANTHER" id="PTHR47708">
    <property type="match status" value="1"/>
</dbReference>
<dbReference type="Proteomes" id="UP000198915">
    <property type="component" value="Unassembled WGS sequence"/>
</dbReference>
<dbReference type="Pfam" id="PF07287">
    <property type="entry name" value="AtuA"/>
    <property type="match status" value="1"/>
</dbReference>
<feature type="domain" description="Acyclic terpene utilisation N-terminal" evidence="1">
    <location>
        <begin position="4"/>
        <end position="448"/>
    </location>
</feature>
<dbReference type="STRING" id="1884381.SAMN05518846_1199"/>
<keyword evidence="3" id="KW-1185">Reference proteome</keyword>
<dbReference type="RefSeq" id="WP_092275100.1">
    <property type="nucleotide sequence ID" value="NZ_BJOE01000046.1"/>
</dbReference>
<evidence type="ECO:0000259" key="1">
    <source>
        <dbReference type="Pfam" id="PF07287"/>
    </source>
</evidence>
<dbReference type="AlphaFoldDB" id="A0A1I4C337"/>
<dbReference type="InterPro" id="IPR010839">
    <property type="entry name" value="AtuA_N"/>
</dbReference>
<dbReference type="PANTHER" id="PTHR47708:SF2">
    <property type="entry name" value="SI:CH73-132F6.5"/>
    <property type="match status" value="1"/>
</dbReference>
<accession>A0A1I4C337</accession>
<proteinExistence type="predicted"/>